<evidence type="ECO:0000256" key="2">
    <source>
        <dbReference type="SAM" id="MobiDB-lite"/>
    </source>
</evidence>
<dbReference type="CDD" id="cd02980">
    <property type="entry name" value="TRX_Fd_family"/>
    <property type="match status" value="1"/>
</dbReference>
<evidence type="ECO:0000313" key="3">
    <source>
        <dbReference type="EMBL" id="KAA8498114.1"/>
    </source>
</evidence>
<organism evidence="3 4">
    <name type="scientific">Porphyridium purpureum</name>
    <name type="common">Red alga</name>
    <name type="synonym">Porphyridium cruentum</name>
    <dbReference type="NCBI Taxonomy" id="35688"/>
    <lineage>
        <taxon>Eukaryota</taxon>
        <taxon>Rhodophyta</taxon>
        <taxon>Bangiophyceae</taxon>
        <taxon>Porphyridiales</taxon>
        <taxon>Porphyridiaceae</taxon>
        <taxon>Porphyridium</taxon>
    </lineage>
</organism>
<dbReference type="Proteomes" id="UP000324585">
    <property type="component" value="Unassembled WGS sequence"/>
</dbReference>
<evidence type="ECO:0000256" key="1">
    <source>
        <dbReference type="SAM" id="Coils"/>
    </source>
</evidence>
<evidence type="ECO:0000313" key="4">
    <source>
        <dbReference type="Proteomes" id="UP000324585"/>
    </source>
</evidence>
<comment type="caution">
    <text evidence="3">The sequence shown here is derived from an EMBL/GenBank/DDBJ whole genome shotgun (WGS) entry which is preliminary data.</text>
</comment>
<feature type="coiled-coil region" evidence="1">
    <location>
        <begin position="161"/>
        <end position="198"/>
    </location>
</feature>
<feature type="region of interest" description="Disordered" evidence="2">
    <location>
        <begin position="210"/>
        <end position="236"/>
    </location>
</feature>
<protein>
    <submittedName>
        <fullName evidence="3">Uncharacterized protein</fullName>
    </submittedName>
</protein>
<keyword evidence="4" id="KW-1185">Reference proteome</keyword>
<keyword evidence="1" id="KW-0175">Coiled coil</keyword>
<proteinExistence type="predicted"/>
<reference evidence="4" key="1">
    <citation type="journal article" date="2019" name="Nat. Commun.">
        <title>Expansion of phycobilisome linker gene families in mesophilic red algae.</title>
        <authorList>
            <person name="Lee J."/>
            <person name="Kim D."/>
            <person name="Bhattacharya D."/>
            <person name="Yoon H.S."/>
        </authorList>
    </citation>
    <scope>NUCLEOTIDE SEQUENCE [LARGE SCALE GENOMIC DNA]</scope>
    <source>
        <strain evidence="4">CCMP 1328</strain>
    </source>
</reference>
<gene>
    <name evidence="3" type="ORF">FVE85_5699</name>
</gene>
<name>A0A5J4Z569_PORPP</name>
<dbReference type="AlphaFoldDB" id="A0A5J4Z569"/>
<dbReference type="InterPro" id="IPR036249">
    <property type="entry name" value="Thioredoxin-like_sf"/>
</dbReference>
<dbReference type="EMBL" id="VRMN01000001">
    <property type="protein sequence ID" value="KAA8498114.1"/>
    <property type="molecule type" value="Genomic_DNA"/>
</dbReference>
<dbReference type="SUPFAM" id="SSF52833">
    <property type="entry name" value="Thioredoxin-like"/>
    <property type="match status" value="1"/>
</dbReference>
<dbReference type="Gene3D" id="3.40.30.10">
    <property type="entry name" value="Glutaredoxin"/>
    <property type="match status" value="1"/>
</dbReference>
<dbReference type="OrthoDB" id="2423701at2759"/>
<feature type="compositionally biased region" description="Acidic residues" evidence="2">
    <location>
        <begin position="210"/>
        <end position="223"/>
    </location>
</feature>
<accession>A0A5J4Z569</accession>
<sequence>MEAFAFSASWGTLTPSLAAPEPAGASRHAPLAAVAARSRRATVWSSASRRYSAGAAKMCSEGAEAQRSQLQSEFDALFAQTASAYVRVERGPATGTLDGRRAAEPAAMSKPDMAVRGAPAATEEASVDASVSPALAGERPIADEQKRDTAKMDRKAQSALVKRVEKATKLVKKEMERMEKSARKLRELERELMEIGDLLRLQFEGKEGACEDSDSSSCSEDDGMTMNNKANMGRRTTLPGPVATLARNETAVGVSEVKVCTGKACARNGGRELLADLQTLNQNQVRVCEAKCLDKCKGSAPTLEIDGALVKELSPELARLAVQTHLARFKAVQPVNG</sequence>